<organism evidence="1 2">
    <name type="scientific">Drosophila gunungcola</name>
    <name type="common">fruit fly</name>
    <dbReference type="NCBI Taxonomy" id="103775"/>
    <lineage>
        <taxon>Eukaryota</taxon>
        <taxon>Metazoa</taxon>
        <taxon>Ecdysozoa</taxon>
        <taxon>Arthropoda</taxon>
        <taxon>Hexapoda</taxon>
        <taxon>Insecta</taxon>
        <taxon>Pterygota</taxon>
        <taxon>Neoptera</taxon>
        <taxon>Endopterygota</taxon>
        <taxon>Diptera</taxon>
        <taxon>Brachycera</taxon>
        <taxon>Muscomorpha</taxon>
        <taxon>Ephydroidea</taxon>
        <taxon>Drosophilidae</taxon>
        <taxon>Drosophila</taxon>
        <taxon>Sophophora</taxon>
    </lineage>
</organism>
<keyword evidence="2" id="KW-1185">Reference proteome</keyword>
<dbReference type="Gene3D" id="3.80.10.10">
    <property type="entry name" value="Ribonuclease Inhibitor"/>
    <property type="match status" value="1"/>
</dbReference>
<gene>
    <name evidence="1" type="ORF">M5D96_009116</name>
</gene>
<proteinExistence type="predicted"/>
<dbReference type="Proteomes" id="UP001059596">
    <property type="component" value="Unassembled WGS sequence"/>
</dbReference>
<comment type="caution">
    <text evidence="1">The sequence shown here is derived from an EMBL/GenBank/DDBJ whole genome shotgun (WGS) entry which is preliminary data.</text>
</comment>
<reference evidence="1" key="1">
    <citation type="journal article" date="2023" name="Genome Biol. Evol.">
        <title>Long-read-based Genome Assembly of Drosophila gunungcola Reveals Fewer Chemosensory Genes in Flower-breeding Species.</title>
        <authorList>
            <person name="Negi A."/>
            <person name="Liao B.Y."/>
            <person name="Yeh S.D."/>
        </authorList>
    </citation>
    <scope>NUCLEOTIDE SEQUENCE</scope>
    <source>
        <strain evidence="1">Sukarami</strain>
    </source>
</reference>
<dbReference type="InterPro" id="IPR032675">
    <property type="entry name" value="LRR_dom_sf"/>
</dbReference>
<protein>
    <recommendedName>
        <fullName evidence="3">F-box domain-containing protein</fullName>
    </recommendedName>
</protein>
<dbReference type="SUPFAM" id="SSF52047">
    <property type="entry name" value="RNI-like"/>
    <property type="match status" value="1"/>
</dbReference>
<dbReference type="EMBL" id="JAMKOV010000009">
    <property type="protein sequence ID" value="KAI8038075.1"/>
    <property type="molecule type" value="Genomic_DNA"/>
</dbReference>
<evidence type="ECO:0000313" key="1">
    <source>
        <dbReference type="EMBL" id="KAI8038075.1"/>
    </source>
</evidence>
<sequence length="392" mass="45203">MACIEDLNEDCLLKITEYLNLEEQLQLWRSSEPTSRLRSVLSYTWQHQTHHIVDPETFGRTGRDVIQEFLQCIRSTVTKLTLQYLAMDLLEQWKPHTFPNVSELTYMGDENSEMDGDSDVAILVGCFPHLEGIGLSGNASGQHIGQWRNLRRLDLQLCWYLSTQCFEEICQNLQLTLQALSIQWHRAEEDAYVRAICTLQALEELELDIVHLGSENTARLLQDIGSQRGRDVVAAAFSDSIWMTRSEILAKFQSLRCLTLVDDEGCCAIDFRTTVIKCFPLLEQLHLENSRIWPNADGIWDVVLACPRLRLFSLSNQVLYDDFFAFSKSTMDRALHQRMEPLTMHFYRTGKEALISQHFRHPNLKICFSPTNNLYSQLSGESMELEFLLPES</sequence>
<dbReference type="AlphaFoldDB" id="A0A9Q0BNH8"/>
<evidence type="ECO:0000313" key="2">
    <source>
        <dbReference type="Proteomes" id="UP001059596"/>
    </source>
</evidence>
<accession>A0A9Q0BNH8</accession>
<evidence type="ECO:0008006" key="3">
    <source>
        <dbReference type="Google" id="ProtNLM"/>
    </source>
</evidence>
<name>A0A9Q0BNH8_9MUSC</name>